<dbReference type="Pfam" id="PF00825">
    <property type="entry name" value="Ribonuclease_P"/>
    <property type="match status" value="1"/>
</dbReference>
<comment type="similarity">
    <text evidence="6">Belongs to the RnpA family.</text>
</comment>
<dbReference type="RefSeq" id="WP_179824272.1">
    <property type="nucleotide sequence ID" value="NZ_JACCFS010000001.1"/>
</dbReference>
<dbReference type="PANTHER" id="PTHR33992">
    <property type="entry name" value="RIBONUCLEASE P PROTEIN COMPONENT"/>
    <property type="match status" value="1"/>
</dbReference>
<dbReference type="AlphaFoldDB" id="A0A7Z0ENB7"/>
<evidence type="ECO:0000313" key="10">
    <source>
        <dbReference type="Proteomes" id="UP000572051"/>
    </source>
</evidence>
<dbReference type="GO" id="GO:0000049">
    <property type="term" value="F:tRNA binding"/>
    <property type="evidence" value="ECO:0007669"/>
    <property type="project" value="UniProtKB-UniRule"/>
</dbReference>
<organism evidence="9 10">
    <name type="scientific">Nocardiopsis aegyptia</name>
    <dbReference type="NCBI Taxonomy" id="220378"/>
    <lineage>
        <taxon>Bacteria</taxon>
        <taxon>Bacillati</taxon>
        <taxon>Actinomycetota</taxon>
        <taxon>Actinomycetes</taxon>
        <taxon>Streptosporangiales</taxon>
        <taxon>Nocardiopsidaceae</taxon>
        <taxon>Nocardiopsis</taxon>
    </lineage>
</organism>
<evidence type="ECO:0000256" key="5">
    <source>
        <dbReference type="ARBA" id="ARBA00022884"/>
    </source>
</evidence>
<comment type="catalytic activity">
    <reaction evidence="6">
        <text>Endonucleolytic cleavage of RNA, removing 5'-extranucleotides from tRNA precursor.</text>
        <dbReference type="EC" id="3.1.26.5"/>
    </reaction>
</comment>
<dbReference type="PANTHER" id="PTHR33992:SF1">
    <property type="entry name" value="RIBONUCLEASE P PROTEIN COMPONENT"/>
    <property type="match status" value="1"/>
</dbReference>
<comment type="function">
    <text evidence="6">RNaseP catalyzes the removal of the 5'-leader sequence from pre-tRNA to produce the mature 5'-terminus. It can also cleave other RNA substrates such as 4.5S RNA. The protein component plays an auxiliary but essential role in vivo by binding to the 5'-leader sequence and broadening the substrate specificity of the ribozyme.</text>
</comment>
<dbReference type="InterPro" id="IPR000100">
    <property type="entry name" value="RNase_P"/>
</dbReference>
<dbReference type="HAMAP" id="MF_00227">
    <property type="entry name" value="RNase_P"/>
    <property type="match status" value="1"/>
</dbReference>
<dbReference type="Gene3D" id="3.30.230.10">
    <property type="match status" value="1"/>
</dbReference>
<dbReference type="GO" id="GO:0030677">
    <property type="term" value="C:ribonuclease P complex"/>
    <property type="evidence" value="ECO:0007669"/>
    <property type="project" value="TreeGrafter"/>
</dbReference>
<name>A0A7Z0ENB7_9ACTN</name>
<proteinExistence type="inferred from homology"/>
<comment type="subunit">
    <text evidence="6">Consists of a catalytic RNA component (M1 or rnpB) and a protein subunit.</text>
</comment>
<dbReference type="GO" id="GO:0001682">
    <property type="term" value="P:tRNA 5'-leader removal"/>
    <property type="evidence" value="ECO:0007669"/>
    <property type="project" value="UniProtKB-UniRule"/>
</dbReference>
<keyword evidence="10" id="KW-1185">Reference proteome</keyword>
<dbReference type="Proteomes" id="UP000572051">
    <property type="component" value="Unassembled WGS sequence"/>
</dbReference>
<evidence type="ECO:0000256" key="1">
    <source>
        <dbReference type="ARBA" id="ARBA00022694"/>
    </source>
</evidence>
<keyword evidence="5 6" id="KW-0694">RNA-binding</keyword>
<keyword evidence="1 6" id="KW-0819">tRNA processing</keyword>
<keyword evidence="2 6" id="KW-0540">Nuclease</keyword>
<feature type="compositionally biased region" description="Basic and acidic residues" evidence="8">
    <location>
        <begin position="122"/>
        <end position="139"/>
    </location>
</feature>
<evidence type="ECO:0000256" key="7">
    <source>
        <dbReference type="NCBIfam" id="TIGR00188"/>
    </source>
</evidence>
<feature type="region of interest" description="Disordered" evidence="8">
    <location>
        <begin position="109"/>
        <end position="162"/>
    </location>
</feature>
<evidence type="ECO:0000313" key="9">
    <source>
        <dbReference type="EMBL" id="NYJ35231.1"/>
    </source>
</evidence>
<dbReference type="InterPro" id="IPR020568">
    <property type="entry name" value="Ribosomal_Su5_D2-typ_SF"/>
</dbReference>
<keyword evidence="4 6" id="KW-0378">Hydrolase</keyword>
<reference evidence="9 10" key="1">
    <citation type="submission" date="2020-07" db="EMBL/GenBank/DDBJ databases">
        <title>Sequencing the genomes of 1000 actinobacteria strains.</title>
        <authorList>
            <person name="Klenk H.-P."/>
        </authorList>
    </citation>
    <scope>NUCLEOTIDE SEQUENCE [LARGE SCALE GENOMIC DNA]</scope>
    <source>
        <strain evidence="9 10">DSM 44442</strain>
    </source>
</reference>
<evidence type="ECO:0000256" key="3">
    <source>
        <dbReference type="ARBA" id="ARBA00022759"/>
    </source>
</evidence>
<comment type="caution">
    <text evidence="9">The sequence shown here is derived from an EMBL/GenBank/DDBJ whole genome shotgun (WGS) entry which is preliminary data.</text>
</comment>
<protein>
    <recommendedName>
        <fullName evidence="6 7">Ribonuclease P protein component</fullName>
        <shortName evidence="6">RNase P protein</shortName>
        <shortName evidence="6">RNaseP protein</shortName>
        <ecNumber evidence="6 7">3.1.26.5</ecNumber>
    </recommendedName>
    <alternativeName>
        <fullName evidence="6">Protein C5</fullName>
    </alternativeName>
</protein>
<dbReference type="EC" id="3.1.26.5" evidence="6 7"/>
<dbReference type="GO" id="GO:0004526">
    <property type="term" value="F:ribonuclease P activity"/>
    <property type="evidence" value="ECO:0007669"/>
    <property type="project" value="UniProtKB-UniRule"/>
</dbReference>
<evidence type="ECO:0000256" key="4">
    <source>
        <dbReference type="ARBA" id="ARBA00022801"/>
    </source>
</evidence>
<gene>
    <name evidence="6" type="primary">rnpA</name>
    <name evidence="9" type="ORF">HNR10_003112</name>
</gene>
<dbReference type="SUPFAM" id="SSF54211">
    <property type="entry name" value="Ribosomal protein S5 domain 2-like"/>
    <property type="match status" value="1"/>
</dbReference>
<dbReference type="GO" id="GO:0042781">
    <property type="term" value="F:3'-tRNA processing endoribonuclease activity"/>
    <property type="evidence" value="ECO:0007669"/>
    <property type="project" value="TreeGrafter"/>
</dbReference>
<evidence type="ECO:0000256" key="8">
    <source>
        <dbReference type="SAM" id="MobiDB-lite"/>
    </source>
</evidence>
<dbReference type="InterPro" id="IPR014721">
    <property type="entry name" value="Ribsml_uS5_D2-typ_fold_subgr"/>
</dbReference>
<evidence type="ECO:0000256" key="6">
    <source>
        <dbReference type="HAMAP-Rule" id="MF_00227"/>
    </source>
</evidence>
<sequence length="162" mass="17652">MLSPRNRMRRGSEFSTVMRSGRRASRDAIGLVYLAPPADAVDPDPPRVGFVVGKSVGVAVVRKRVQRRLRHVMRSQVGALPDGSLLVVRAKPSAATARQSELAAQIESALAAATRPRRGRDGRRGRDARRDRGGRDAHRVRGAGASSSETVVDRRPDRDGER</sequence>
<dbReference type="NCBIfam" id="TIGR00188">
    <property type="entry name" value="rnpA"/>
    <property type="match status" value="1"/>
</dbReference>
<accession>A0A7Z0ENB7</accession>
<keyword evidence="3 6" id="KW-0255">Endonuclease</keyword>
<dbReference type="EMBL" id="JACCFS010000001">
    <property type="protein sequence ID" value="NYJ35231.1"/>
    <property type="molecule type" value="Genomic_DNA"/>
</dbReference>
<evidence type="ECO:0000256" key="2">
    <source>
        <dbReference type="ARBA" id="ARBA00022722"/>
    </source>
</evidence>
<feature type="compositionally biased region" description="Basic and acidic residues" evidence="8">
    <location>
        <begin position="151"/>
        <end position="162"/>
    </location>
</feature>